<dbReference type="Gene3D" id="1.10.630.10">
    <property type="entry name" value="Cytochrome P450"/>
    <property type="match status" value="1"/>
</dbReference>
<evidence type="ECO:0000313" key="9">
    <source>
        <dbReference type="Proteomes" id="UP000286045"/>
    </source>
</evidence>
<dbReference type="InterPro" id="IPR001128">
    <property type="entry name" value="Cyt_P450"/>
</dbReference>
<dbReference type="EMBL" id="RYZI01000051">
    <property type="protein sequence ID" value="RWA12418.1"/>
    <property type="molecule type" value="Genomic_DNA"/>
</dbReference>
<dbReference type="PRINTS" id="PR00385">
    <property type="entry name" value="P450"/>
</dbReference>
<evidence type="ECO:0000256" key="1">
    <source>
        <dbReference type="ARBA" id="ARBA00001971"/>
    </source>
</evidence>
<keyword evidence="9" id="KW-1185">Reference proteome</keyword>
<comment type="cofactor">
    <cofactor evidence="1 6">
        <name>heme</name>
        <dbReference type="ChEBI" id="CHEBI:30413"/>
    </cofactor>
</comment>
<feature type="binding site" description="axial binding residue" evidence="6">
    <location>
        <position position="376"/>
    </location>
    <ligand>
        <name>heme</name>
        <dbReference type="ChEBI" id="CHEBI:30413"/>
    </ligand>
    <ligandPart>
        <name>Fe</name>
        <dbReference type="ChEBI" id="CHEBI:18248"/>
    </ligandPart>
</feature>
<dbReference type="InterPro" id="IPR002401">
    <property type="entry name" value="Cyt_P450_E_grp-I"/>
</dbReference>
<dbReference type="PRINTS" id="PR00463">
    <property type="entry name" value="EP450I"/>
</dbReference>
<evidence type="ECO:0000256" key="5">
    <source>
        <dbReference type="ARBA" id="ARBA00023004"/>
    </source>
</evidence>
<keyword evidence="4 6" id="KW-0479">Metal-binding</keyword>
<protein>
    <recommendedName>
        <fullName evidence="10">Cytochrome P450</fullName>
    </recommendedName>
</protein>
<name>A0A439DDI1_9PEZI</name>
<keyword evidence="5 6" id="KW-0408">Iron</keyword>
<evidence type="ECO:0000256" key="2">
    <source>
        <dbReference type="ARBA" id="ARBA00010617"/>
    </source>
</evidence>
<evidence type="ECO:0008006" key="10">
    <source>
        <dbReference type="Google" id="ProtNLM"/>
    </source>
</evidence>
<dbReference type="GO" id="GO:0020037">
    <property type="term" value="F:heme binding"/>
    <property type="evidence" value="ECO:0007669"/>
    <property type="project" value="InterPro"/>
</dbReference>
<gene>
    <name evidence="8" type="ORF">EKO27_g2689</name>
</gene>
<dbReference type="PANTHER" id="PTHR24305">
    <property type="entry name" value="CYTOCHROME P450"/>
    <property type="match status" value="1"/>
</dbReference>
<sequence>MLGFWGLIMKRSVCDPEAFLQIYRVNGAYSKSASYSVLKGSRPFDLAGERSEKIHSAQRRLVARAYSMESTMNLESQVDELVIPLLKKLDDVAFSKHIIDLGYLLQLFAFDVIGAISFSKPYGFVSSGSDSFGSDEKFFARLARSLNSAAWLMHVGWFFRLHQKLVLPLIGNLLAINERNGFFFHFAQREVQTRKDQGGNDKDIVGQLSKVQQTKKELDDLSIAYMMTSNVFAGSDTTSITLRAIFLYLIRHPNALSKLRSELQGRQALGKLSSIATAAEAETCPYLQAVIYESMRLFSPVAFMLDRDVPVEGMTICGHHVPGGTVVGTSPWAIHLAPQVWGNDVEEFRPERWLDCEDPGTLRRFFFAFGGGTRTCIGRNISWLEIEKLVATLVMRYNFKLADDAKITEDSGVLVFLKGLRVQVTRLED</sequence>
<evidence type="ECO:0000313" key="8">
    <source>
        <dbReference type="EMBL" id="RWA12418.1"/>
    </source>
</evidence>
<dbReference type="InterPro" id="IPR050121">
    <property type="entry name" value="Cytochrome_P450_monoxygenase"/>
</dbReference>
<dbReference type="AlphaFoldDB" id="A0A439DDI1"/>
<keyword evidence="7" id="KW-0560">Oxidoreductase</keyword>
<dbReference type="Proteomes" id="UP000286045">
    <property type="component" value="Unassembled WGS sequence"/>
</dbReference>
<dbReference type="InterPro" id="IPR036396">
    <property type="entry name" value="Cyt_P450_sf"/>
</dbReference>
<evidence type="ECO:0000256" key="7">
    <source>
        <dbReference type="RuleBase" id="RU000461"/>
    </source>
</evidence>
<comment type="caution">
    <text evidence="8">The sequence shown here is derived from an EMBL/GenBank/DDBJ whole genome shotgun (WGS) entry which is preliminary data.</text>
</comment>
<organism evidence="8 9">
    <name type="scientific">Xylaria grammica</name>
    <dbReference type="NCBI Taxonomy" id="363999"/>
    <lineage>
        <taxon>Eukaryota</taxon>
        <taxon>Fungi</taxon>
        <taxon>Dikarya</taxon>
        <taxon>Ascomycota</taxon>
        <taxon>Pezizomycotina</taxon>
        <taxon>Sordariomycetes</taxon>
        <taxon>Xylariomycetidae</taxon>
        <taxon>Xylariales</taxon>
        <taxon>Xylariaceae</taxon>
        <taxon>Xylaria</taxon>
    </lineage>
</organism>
<reference evidence="8 9" key="1">
    <citation type="submission" date="2018-12" db="EMBL/GenBank/DDBJ databases">
        <title>Draft genome sequence of Xylaria grammica IHI A82.</title>
        <authorList>
            <person name="Buettner E."/>
            <person name="Kellner H."/>
        </authorList>
    </citation>
    <scope>NUCLEOTIDE SEQUENCE [LARGE SCALE GENOMIC DNA]</scope>
    <source>
        <strain evidence="8 9">IHI A82</strain>
    </source>
</reference>
<dbReference type="Pfam" id="PF00067">
    <property type="entry name" value="p450"/>
    <property type="match status" value="1"/>
</dbReference>
<dbReference type="GO" id="GO:0016705">
    <property type="term" value="F:oxidoreductase activity, acting on paired donors, with incorporation or reduction of molecular oxygen"/>
    <property type="evidence" value="ECO:0007669"/>
    <property type="project" value="InterPro"/>
</dbReference>
<keyword evidence="7" id="KW-0503">Monooxygenase</keyword>
<dbReference type="GO" id="GO:0005506">
    <property type="term" value="F:iron ion binding"/>
    <property type="evidence" value="ECO:0007669"/>
    <property type="project" value="InterPro"/>
</dbReference>
<evidence type="ECO:0000256" key="3">
    <source>
        <dbReference type="ARBA" id="ARBA00022617"/>
    </source>
</evidence>
<dbReference type="SUPFAM" id="SSF48264">
    <property type="entry name" value="Cytochrome P450"/>
    <property type="match status" value="1"/>
</dbReference>
<evidence type="ECO:0000256" key="6">
    <source>
        <dbReference type="PIRSR" id="PIRSR602401-1"/>
    </source>
</evidence>
<dbReference type="CDD" id="cd11060">
    <property type="entry name" value="CYP57A1-like"/>
    <property type="match status" value="1"/>
</dbReference>
<dbReference type="PANTHER" id="PTHR24305:SF232">
    <property type="entry name" value="P450, PUTATIVE (EUROFUNG)-RELATED"/>
    <property type="match status" value="1"/>
</dbReference>
<dbReference type="InterPro" id="IPR017972">
    <property type="entry name" value="Cyt_P450_CS"/>
</dbReference>
<comment type="similarity">
    <text evidence="2 7">Belongs to the cytochrome P450 family.</text>
</comment>
<dbReference type="PROSITE" id="PS00086">
    <property type="entry name" value="CYTOCHROME_P450"/>
    <property type="match status" value="1"/>
</dbReference>
<keyword evidence="3 6" id="KW-0349">Heme</keyword>
<dbReference type="GO" id="GO:0004497">
    <property type="term" value="F:monooxygenase activity"/>
    <property type="evidence" value="ECO:0007669"/>
    <property type="project" value="UniProtKB-KW"/>
</dbReference>
<dbReference type="STRING" id="363999.A0A439DDI1"/>
<accession>A0A439DDI1</accession>
<proteinExistence type="inferred from homology"/>
<evidence type="ECO:0000256" key="4">
    <source>
        <dbReference type="ARBA" id="ARBA00022723"/>
    </source>
</evidence>